<protein>
    <recommendedName>
        <fullName evidence="4">Protein CMSS1</fullName>
    </recommendedName>
</protein>
<dbReference type="Gramene" id="Kaladp0067s0171.1.v1.1">
    <property type="protein sequence ID" value="Kaladp0067s0171.1.v1.1"/>
    <property type="gene ID" value="Kaladp0067s0171.v1.1"/>
</dbReference>
<dbReference type="AlphaFoldDB" id="A0A7N0UGJ9"/>
<feature type="region of interest" description="Disordered" evidence="1">
    <location>
        <begin position="1"/>
        <end position="39"/>
    </location>
</feature>
<evidence type="ECO:0008006" key="4">
    <source>
        <dbReference type="Google" id="ProtNLM"/>
    </source>
</evidence>
<dbReference type="InterPro" id="IPR032704">
    <property type="entry name" value="Cms1"/>
</dbReference>
<dbReference type="PANTHER" id="PTHR24030:SF0">
    <property type="entry name" value="PROTEIN CMSS1"/>
    <property type="match status" value="1"/>
</dbReference>
<name>A0A7N0UGJ9_KALFE</name>
<dbReference type="Gene3D" id="3.40.50.300">
    <property type="entry name" value="P-loop containing nucleotide triphosphate hydrolases"/>
    <property type="match status" value="1"/>
</dbReference>
<organism evidence="2 3">
    <name type="scientific">Kalanchoe fedtschenkoi</name>
    <name type="common">Lavender scallops</name>
    <name type="synonym">South American air plant</name>
    <dbReference type="NCBI Taxonomy" id="63787"/>
    <lineage>
        <taxon>Eukaryota</taxon>
        <taxon>Viridiplantae</taxon>
        <taxon>Streptophyta</taxon>
        <taxon>Embryophyta</taxon>
        <taxon>Tracheophyta</taxon>
        <taxon>Spermatophyta</taxon>
        <taxon>Magnoliopsida</taxon>
        <taxon>eudicotyledons</taxon>
        <taxon>Gunneridae</taxon>
        <taxon>Pentapetalae</taxon>
        <taxon>Saxifragales</taxon>
        <taxon>Crassulaceae</taxon>
        <taxon>Kalanchoe</taxon>
    </lineage>
</organism>
<dbReference type="GO" id="GO:0030686">
    <property type="term" value="C:90S preribosome"/>
    <property type="evidence" value="ECO:0007669"/>
    <property type="project" value="TreeGrafter"/>
</dbReference>
<dbReference type="EnsemblPlants" id="Kaladp0067s0171.1.v1.1">
    <property type="protein sequence ID" value="Kaladp0067s0171.1.v1.1"/>
    <property type="gene ID" value="Kaladp0067s0171.v1.1"/>
</dbReference>
<accession>A0A7N0UGJ9</accession>
<evidence type="ECO:0000313" key="2">
    <source>
        <dbReference type="EnsemblPlants" id="Kaladp0067s0171.1.v1.1"/>
    </source>
</evidence>
<dbReference type="GO" id="GO:0005634">
    <property type="term" value="C:nucleus"/>
    <property type="evidence" value="ECO:0007669"/>
    <property type="project" value="TreeGrafter"/>
</dbReference>
<reference evidence="2" key="1">
    <citation type="submission" date="2021-01" db="UniProtKB">
        <authorList>
            <consortium name="EnsemblPlants"/>
        </authorList>
    </citation>
    <scope>IDENTIFICATION</scope>
</reference>
<evidence type="ECO:0000313" key="3">
    <source>
        <dbReference type="Proteomes" id="UP000594263"/>
    </source>
</evidence>
<keyword evidence="3" id="KW-1185">Reference proteome</keyword>
<evidence type="ECO:0000256" key="1">
    <source>
        <dbReference type="SAM" id="MobiDB-lite"/>
    </source>
</evidence>
<dbReference type="PANTHER" id="PTHR24030">
    <property type="entry name" value="PROTEIN CMSS1"/>
    <property type="match status" value="1"/>
</dbReference>
<sequence>MTMVSGKGERHASAKASKRKSLGPSKRDKHKRRLKQKVSIAEKEALNKVSVAKSKQKKEAVQVKSPSPSQQLEFFLDKFQSVNGVKLSTLELESITENCIVKAPVGHDQDASNLGEHLKFAFGSSWENKLCGTELDQGKIEAGSPAVIIFSTSALRSLDLLRELHPLTRKCQAAKLFSKHMKIENQVSLLKNRVNIASGTPSRIKKLIEMEALQLSRLEVLVFDMQMDVKGFSLFTLPQVSNEFWDLYKTYFHQRLQQGKVLICLYGS</sequence>
<dbReference type="OMA" id="GPSWKEE"/>
<feature type="compositionally biased region" description="Basic residues" evidence="1">
    <location>
        <begin position="16"/>
        <end position="36"/>
    </location>
</feature>
<dbReference type="Proteomes" id="UP000594263">
    <property type="component" value="Unplaced"/>
</dbReference>
<proteinExistence type="predicted"/>
<dbReference type="Pfam" id="PF14617">
    <property type="entry name" value="CMS1"/>
    <property type="match status" value="1"/>
</dbReference>
<dbReference type="InterPro" id="IPR027417">
    <property type="entry name" value="P-loop_NTPase"/>
</dbReference>